<name>A0A845ADC9_9SPHN</name>
<sequence>MTITKPVNSPGLTCSDSSVVQVSSQMDGIAMCSASNERRDEQRHITIYRPCCVETASGDCCIGIIRNISDSGAQIETPCLAPVGSQLTYFWDGGPVFKAEVVWAHDGRIGLHNITVEEVAGAGHFPARAIRVPTDLPATIWHGSGCCSVRAHNISQKGVMVLGLSPLIGNTLVTVEIGGFSFPQASIRWREGRKAGIGFEKSVPIKCLMEILAGDTTIACTG</sequence>
<organism evidence="2 3">
    <name type="scientific">Altericroceibacterium indicum</name>
    <dbReference type="NCBI Taxonomy" id="374177"/>
    <lineage>
        <taxon>Bacteria</taxon>
        <taxon>Pseudomonadati</taxon>
        <taxon>Pseudomonadota</taxon>
        <taxon>Alphaproteobacteria</taxon>
        <taxon>Sphingomonadales</taxon>
        <taxon>Erythrobacteraceae</taxon>
        <taxon>Altericroceibacterium</taxon>
    </lineage>
</organism>
<dbReference type="GO" id="GO:0035438">
    <property type="term" value="F:cyclic-di-GMP binding"/>
    <property type="evidence" value="ECO:0007669"/>
    <property type="project" value="InterPro"/>
</dbReference>
<reference evidence="2 3" key="1">
    <citation type="submission" date="2019-12" db="EMBL/GenBank/DDBJ databases">
        <title>Genomic-based taxomic classification of the family Erythrobacteraceae.</title>
        <authorList>
            <person name="Xu L."/>
        </authorList>
    </citation>
    <scope>NUCLEOTIDE SEQUENCE [LARGE SCALE GENOMIC DNA]</scope>
    <source>
        <strain evidence="2 3">DSM 18604</strain>
    </source>
</reference>
<dbReference type="Pfam" id="PF07238">
    <property type="entry name" value="PilZ"/>
    <property type="match status" value="1"/>
</dbReference>
<dbReference type="AlphaFoldDB" id="A0A845ADC9"/>
<proteinExistence type="predicted"/>
<evidence type="ECO:0000313" key="2">
    <source>
        <dbReference type="EMBL" id="MXP26795.1"/>
    </source>
</evidence>
<feature type="domain" description="PilZ" evidence="1">
    <location>
        <begin position="37"/>
        <end position="112"/>
    </location>
</feature>
<protein>
    <recommendedName>
        <fullName evidence="1">PilZ domain-containing protein</fullName>
    </recommendedName>
</protein>
<dbReference type="EMBL" id="WTYQ01000004">
    <property type="protein sequence ID" value="MXP26795.1"/>
    <property type="molecule type" value="Genomic_DNA"/>
</dbReference>
<keyword evidence="3" id="KW-1185">Reference proteome</keyword>
<dbReference type="OrthoDB" id="7407798at2"/>
<dbReference type="SUPFAM" id="SSF141371">
    <property type="entry name" value="PilZ domain-like"/>
    <property type="match status" value="2"/>
</dbReference>
<comment type="caution">
    <text evidence="2">The sequence shown here is derived from an EMBL/GenBank/DDBJ whole genome shotgun (WGS) entry which is preliminary data.</text>
</comment>
<accession>A0A845ADC9</accession>
<evidence type="ECO:0000259" key="1">
    <source>
        <dbReference type="Pfam" id="PF07238"/>
    </source>
</evidence>
<gene>
    <name evidence="2" type="ORF">GRI39_12190</name>
</gene>
<dbReference type="Proteomes" id="UP000460561">
    <property type="component" value="Unassembled WGS sequence"/>
</dbReference>
<evidence type="ECO:0000313" key="3">
    <source>
        <dbReference type="Proteomes" id="UP000460561"/>
    </source>
</evidence>
<dbReference type="RefSeq" id="WP_160739985.1">
    <property type="nucleotide sequence ID" value="NZ_WTYQ01000004.1"/>
</dbReference>
<dbReference type="InterPro" id="IPR009875">
    <property type="entry name" value="PilZ_domain"/>
</dbReference>